<proteinExistence type="predicted"/>
<gene>
    <name evidence="1" type="ORF">NM208_g2287</name>
</gene>
<name>A0ACC1STB2_9HYPO</name>
<organism evidence="1 2">
    <name type="scientific">Fusarium decemcellulare</name>
    <dbReference type="NCBI Taxonomy" id="57161"/>
    <lineage>
        <taxon>Eukaryota</taxon>
        <taxon>Fungi</taxon>
        <taxon>Dikarya</taxon>
        <taxon>Ascomycota</taxon>
        <taxon>Pezizomycotina</taxon>
        <taxon>Sordariomycetes</taxon>
        <taxon>Hypocreomycetidae</taxon>
        <taxon>Hypocreales</taxon>
        <taxon>Nectriaceae</taxon>
        <taxon>Fusarium</taxon>
        <taxon>Fusarium decemcellulare species complex</taxon>
    </lineage>
</organism>
<sequence length="268" mass="30617">MPPDIFDSLIPAEEYHLRLDTIIQIRDEHRRRIADETRELTILEFCYLISMSLSDLQGLARIARISYVVVRHLFDHMVELTDRFFRDGPRIQNEGEKAKCLDFDNGVCIITGAPDPHVCRIVPFAGHEMAKYASIGVMDSSDKIWNMMCLSPLLHDWWARGYFALKFHGENPNDDGTSSIQLQFFWIPSYIRRGTAMDPINLEQQRDSHTRLAAFLTYPHGENSPTCSPEHSCLMCAEAKQVANHRPVSTGAILQLLGPRPMYRISGV</sequence>
<dbReference type="Proteomes" id="UP001148629">
    <property type="component" value="Unassembled WGS sequence"/>
</dbReference>
<reference evidence="1" key="1">
    <citation type="submission" date="2022-08" db="EMBL/GenBank/DDBJ databases">
        <title>Genome Sequence of Fusarium decemcellulare.</title>
        <authorList>
            <person name="Buettner E."/>
        </authorList>
    </citation>
    <scope>NUCLEOTIDE SEQUENCE</scope>
    <source>
        <strain evidence="1">Babe19</strain>
    </source>
</reference>
<keyword evidence="2" id="KW-1185">Reference proteome</keyword>
<evidence type="ECO:0000313" key="2">
    <source>
        <dbReference type="Proteomes" id="UP001148629"/>
    </source>
</evidence>
<accession>A0ACC1STB2</accession>
<protein>
    <submittedName>
        <fullName evidence="1">Uncharacterized protein</fullName>
    </submittedName>
</protein>
<dbReference type="EMBL" id="JANRMS010000134">
    <property type="protein sequence ID" value="KAJ3545870.1"/>
    <property type="molecule type" value="Genomic_DNA"/>
</dbReference>
<comment type="caution">
    <text evidence="1">The sequence shown here is derived from an EMBL/GenBank/DDBJ whole genome shotgun (WGS) entry which is preliminary data.</text>
</comment>
<evidence type="ECO:0000313" key="1">
    <source>
        <dbReference type="EMBL" id="KAJ3545870.1"/>
    </source>
</evidence>